<dbReference type="OrthoDB" id="444469at2759"/>
<gene>
    <name evidence="2" type="ORF">AK812_SmicGene46418</name>
</gene>
<feature type="region of interest" description="Disordered" evidence="1">
    <location>
        <begin position="42"/>
        <end position="95"/>
    </location>
</feature>
<feature type="compositionally biased region" description="Basic and acidic residues" evidence="1">
    <location>
        <begin position="52"/>
        <end position="75"/>
    </location>
</feature>
<feature type="compositionally biased region" description="Basic and acidic residues" evidence="1">
    <location>
        <begin position="84"/>
        <end position="95"/>
    </location>
</feature>
<dbReference type="AlphaFoldDB" id="A0A1Q9BTW6"/>
<sequence>METWGHREGVSRREILHALRVHMFHEDQVHLRFELQQTRGDTIIRVMPKRGNHSEPRRGERSERSERSARFEQSPRRSSKAPPRRTESEERMPTP</sequence>
<evidence type="ECO:0000256" key="1">
    <source>
        <dbReference type="SAM" id="MobiDB-lite"/>
    </source>
</evidence>
<reference evidence="2 3" key="1">
    <citation type="submission" date="2016-02" db="EMBL/GenBank/DDBJ databases">
        <title>Genome analysis of coral dinoflagellate symbionts highlights evolutionary adaptations to a symbiotic lifestyle.</title>
        <authorList>
            <person name="Aranda M."/>
            <person name="Li Y."/>
            <person name="Liew Y.J."/>
            <person name="Baumgarten S."/>
            <person name="Simakov O."/>
            <person name="Wilson M."/>
            <person name="Piel J."/>
            <person name="Ashoor H."/>
            <person name="Bougouffa S."/>
            <person name="Bajic V.B."/>
            <person name="Ryu T."/>
            <person name="Ravasi T."/>
            <person name="Bayer T."/>
            <person name="Micklem G."/>
            <person name="Kim H."/>
            <person name="Bhak J."/>
            <person name="Lajeunesse T.C."/>
            <person name="Voolstra C.R."/>
        </authorList>
    </citation>
    <scope>NUCLEOTIDE SEQUENCE [LARGE SCALE GENOMIC DNA]</scope>
    <source>
        <strain evidence="2 3">CCMP2467</strain>
    </source>
</reference>
<protein>
    <submittedName>
        <fullName evidence="2">Uncharacterized protein</fullName>
    </submittedName>
</protein>
<dbReference type="Proteomes" id="UP000186817">
    <property type="component" value="Unassembled WGS sequence"/>
</dbReference>
<dbReference type="EMBL" id="LSRX01004216">
    <property type="protein sequence ID" value="OLP74133.1"/>
    <property type="molecule type" value="Genomic_DNA"/>
</dbReference>
<name>A0A1Q9BTW6_SYMMI</name>
<evidence type="ECO:0000313" key="3">
    <source>
        <dbReference type="Proteomes" id="UP000186817"/>
    </source>
</evidence>
<feature type="non-terminal residue" evidence="2">
    <location>
        <position position="95"/>
    </location>
</feature>
<accession>A0A1Q9BTW6</accession>
<keyword evidence="3" id="KW-1185">Reference proteome</keyword>
<organism evidence="2 3">
    <name type="scientific">Symbiodinium microadriaticum</name>
    <name type="common">Dinoflagellate</name>
    <name type="synonym">Zooxanthella microadriatica</name>
    <dbReference type="NCBI Taxonomy" id="2951"/>
    <lineage>
        <taxon>Eukaryota</taxon>
        <taxon>Sar</taxon>
        <taxon>Alveolata</taxon>
        <taxon>Dinophyceae</taxon>
        <taxon>Suessiales</taxon>
        <taxon>Symbiodiniaceae</taxon>
        <taxon>Symbiodinium</taxon>
    </lineage>
</organism>
<proteinExistence type="predicted"/>
<comment type="caution">
    <text evidence="2">The sequence shown here is derived from an EMBL/GenBank/DDBJ whole genome shotgun (WGS) entry which is preliminary data.</text>
</comment>
<evidence type="ECO:0000313" key="2">
    <source>
        <dbReference type="EMBL" id="OLP74133.1"/>
    </source>
</evidence>